<name>A0ABW8L0W1_9GAMM</name>
<dbReference type="RefSeq" id="WP_404675854.1">
    <property type="nucleotide sequence ID" value="NZ_JBJDOT010000021.1"/>
</dbReference>
<keyword evidence="2" id="KW-1185">Reference proteome</keyword>
<accession>A0ABW8L0W1</accession>
<sequence length="157" mass="18137">MTNFKQLLFRAGFMNFGKLDRKAAMQFLHIKTERTLERWIADNKPCPRAVVMLEQRISGAVSQNKLWDGFYICRDGYLWTPSGKRYEASYINKIDFLQRSVRYNESNVAALQAQIDHLNDLVKASETLKIIGNDLIKMSDQLALKDIVLKYGDKKTA</sequence>
<comment type="caution">
    <text evidence="1">The sequence shown here is derived from an EMBL/GenBank/DDBJ whole genome shotgun (WGS) entry which is preliminary data.</text>
</comment>
<reference evidence="1 2" key="1">
    <citation type="submission" date="2024-11" db="EMBL/GenBank/DDBJ databases">
        <title>The Natural Products Discovery Center: Release of the First 8490 Sequenced Strains for Exploring Actinobacteria Biosynthetic Diversity.</title>
        <authorList>
            <person name="Kalkreuter E."/>
            <person name="Kautsar S.A."/>
            <person name="Yang D."/>
            <person name="Bader C.D."/>
            <person name="Teijaro C.N."/>
            <person name="Fluegel L."/>
            <person name="Davis C.M."/>
            <person name="Simpson J.R."/>
            <person name="Lauterbach L."/>
            <person name="Steele A.D."/>
            <person name="Gui C."/>
            <person name="Meng S."/>
            <person name="Li G."/>
            <person name="Viehrig K."/>
            <person name="Ye F."/>
            <person name="Su P."/>
            <person name="Kiefer A.F."/>
            <person name="Nichols A."/>
            <person name="Cepeda A.J."/>
            <person name="Yan W."/>
            <person name="Fan B."/>
            <person name="Jiang Y."/>
            <person name="Adhikari A."/>
            <person name="Zheng C.-J."/>
            <person name="Schuster L."/>
            <person name="Cowan T.M."/>
            <person name="Smanski M.J."/>
            <person name="Chevrette M.G."/>
            <person name="De Carvalho L.P.S."/>
            <person name="Shen B."/>
        </authorList>
    </citation>
    <scope>NUCLEOTIDE SEQUENCE [LARGE SCALE GENOMIC DNA]</scope>
    <source>
        <strain evidence="1 2">NPDC078403</strain>
    </source>
</reference>
<evidence type="ECO:0000313" key="1">
    <source>
        <dbReference type="EMBL" id="MFK3865178.1"/>
    </source>
</evidence>
<gene>
    <name evidence="1" type="ORF">ACI2JU_15065</name>
</gene>
<protein>
    <submittedName>
        <fullName evidence="1">DUF3653 domain-containing protein</fullName>
    </submittedName>
</protein>
<organism evidence="1 2">
    <name type="scientific">Pseudoalteromonas rhizosphaerae</name>
    <dbReference type="NCBI Taxonomy" id="2518973"/>
    <lineage>
        <taxon>Bacteria</taxon>
        <taxon>Pseudomonadati</taxon>
        <taxon>Pseudomonadota</taxon>
        <taxon>Gammaproteobacteria</taxon>
        <taxon>Alteromonadales</taxon>
        <taxon>Pseudoalteromonadaceae</taxon>
        <taxon>Pseudoalteromonas</taxon>
    </lineage>
</organism>
<dbReference type="Proteomes" id="UP001620262">
    <property type="component" value="Unassembled WGS sequence"/>
</dbReference>
<evidence type="ECO:0000313" key="2">
    <source>
        <dbReference type="Proteomes" id="UP001620262"/>
    </source>
</evidence>
<proteinExistence type="predicted"/>
<dbReference type="EMBL" id="JBJDOT010000021">
    <property type="protein sequence ID" value="MFK3865178.1"/>
    <property type="molecule type" value="Genomic_DNA"/>
</dbReference>